<organism evidence="3 4">
    <name type="scientific">Neovison vison</name>
    <name type="common">American mink</name>
    <name type="synonym">Mustela vison</name>
    <dbReference type="NCBI Taxonomy" id="452646"/>
    <lineage>
        <taxon>Eukaryota</taxon>
        <taxon>Metazoa</taxon>
        <taxon>Chordata</taxon>
        <taxon>Craniata</taxon>
        <taxon>Vertebrata</taxon>
        <taxon>Euteleostomi</taxon>
        <taxon>Mammalia</taxon>
        <taxon>Eutheria</taxon>
        <taxon>Laurasiatheria</taxon>
        <taxon>Carnivora</taxon>
        <taxon>Caniformia</taxon>
        <taxon>Musteloidea</taxon>
        <taxon>Mustelidae</taxon>
        <taxon>Mustelinae</taxon>
        <taxon>Neogale</taxon>
    </lineage>
</organism>
<keyword evidence="4" id="KW-1185">Reference proteome</keyword>
<reference evidence="3" key="2">
    <citation type="submission" date="2025-09" db="UniProtKB">
        <authorList>
            <consortium name="Ensembl"/>
        </authorList>
    </citation>
    <scope>IDENTIFICATION</scope>
</reference>
<feature type="region of interest" description="Disordered" evidence="1">
    <location>
        <begin position="1"/>
        <end position="42"/>
    </location>
</feature>
<accession>A0A8C7BZT5</accession>
<dbReference type="Pfam" id="PF08265">
    <property type="entry name" value="YL1_C"/>
    <property type="match status" value="1"/>
</dbReference>
<dbReference type="AlphaFoldDB" id="A0A8C7BZT5"/>
<evidence type="ECO:0000313" key="3">
    <source>
        <dbReference type="Ensembl" id="ENSNVIP00000028840.1"/>
    </source>
</evidence>
<dbReference type="Ensembl" id="ENSNVIT00000033424.1">
    <property type="protein sequence ID" value="ENSNVIP00000028840.1"/>
    <property type="gene ID" value="ENSNVIG00000022251.1"/>
</dbReference>
<dbReference type="InterPro" id="IPR013272">
    <property type="entry name" value="Vps72/YL1_C"/>
</dbReference>
<sequence>MSAHLPLNLQPRIAQNSKKRLASHSHKGRSSGGYSARKKKVSTTSFRQGLLANYTDPQSKLEFSTTEEFSCTQRLPFNVTTDYVSLRKATSITP</sequence>
<feature type="domain" description="Vps72/YL1 C-terminal" evidence="2">
    <location>
        <begin position="49"/>
        <end position="69"/>
    </location>
</feature>
<proteinExistence type="predicted"/>
<name>A0A8C7BZT5_NEOVI</name>
<evidence type="ECO:0000259" key="2">
    <source>
        <dbReference type="Pfam" id="PF08265"/>
    </source>
</evidence>
<reference evidence="3" key="1">
    <citation type="submission" date="2025-08" db="UniProtKB">
        <authorList>
            <consortium name="Ensembl"/>
        </authorList>
    </citation>
    <scope>IDENTIFICATION</scope>
</reference>
<dbReference type="GeneTree" id="ENSGT00940000170325"/>
<evidence type="ECO:0000256" key="1">
    <source>
        <dbReference type="SAM" id="MobiDB-lite"/>
    </source>
</evidence>
<feature type="compositionally biased region" description="Basic residues" evidence="1">
    <location>
        <begin position="17"/>
        <end position="29"/>
    </location>
</feature>
<protein>
    <recommendedName>
        <fullName evidence="2">Vps72/YL1 C-terminal domain-containing protein</fullName>
    </recommendedName>
</protein>
<evidence type="ECO:0000313" key="4">
    <source>
        <dbReference type="Proteomes" id="UP000694425"/>
    </source>
</evidence>
<dbReference type="Proteomes" id="UP000694425">
    <property type="component" value="Unplaced"/>
</dbReference>